<feature type="region of interest" description="Disordered" evidence="1">
    <location>
        <begin position="1"/>
        <end position="33"/>
    </location>
</feature>
<protein>
    <submittedName>
        <fullName evidence="2">Uncharacterized protein</fullName>
    </submittedName>
</protein>
<feature type="compositionally biased region" description="Acidic residues" evidence="1">
    <location>
        <begin position="1"/>
        <end position="26"/>
    </location>
</feature>
<sequence length="124" mass="14098">KFVFSQDDEVPDQGQEEDCQLEEAETESSKDDNDKLLTIITTKTLGSKVLSILMVTNSITRERLMKGMSTNERRTRNQPERYGNLVHHNWPKNGDGDKSGHIRTSILRRGNERRAKDALAAGNR</sequence>
<evidence type="ECO:0000256" key="1">
    <source>
        <dbReference type="SAM" id="MobiDB-lite"/>
    </source>
</evidence>
<feature type="compositionally biased region" description="Basic and acidic residues" evidence="1">
    <location>
        <begin position="65"/>
        <end position="79"/>
    </location>
</feature>
<proteinExistence type="predicted"/>
<feature type="non-terminal residue" evidence="2">
    <location>
        <position position="1"/>
    </location>
</feature>
<feature type="region of interest" description="Disordered" evidence="1">
    <location>
        <begin position="65"/>
        <end position="100"/>
    </location>
</feature>
<organism evidence="2">
    <name type="scientific">Spongospora subterranea</name>
    <dbReference type="NCBI Taxonomy" id="70186"/>
    <lineage>
        <taxon>Eukaryota</taxon>
        <taxon>Sar</taxon>
        <taxon>Rhizaria</taxon>
        <taxon>Endomyxa</taxon>
        <taxon>Phytomyxea</taxon>
        <taxon>Plasmodiophorida</taxon>
        <taxon>Plasmodiophoridae</taxon>
        <taxon>Spongospora</taxon>
    </lineage>
</organism>
<dbReference type="AlphaFoldDB" id="A0A0H5RVS0"/>
<dbReference type="EMBL" id="HACM01012387">
    <property type="protein sequence ID" value="CRZ12829.1"/>
    <property type="molecule type" value="Transcribed_RNA"/>
</dbReference>
<evidence type="ECO:0000313" key="2">
    <source>
        <dbReference type="EMBL" id="CRZ12829.1"/>
    </source>
</evidence>
<accession>A0A0H5RVS0</accession>
<name>A0A0H5RVS0_9EUKA</name>
<reference evidence="2" key="1">
    <citation type="submission" date="2015-04" db="EMBL/GenBank/DDBJ databases">
        <title>The genome sequence of the plant pathogenic Rhizarian Plasmodiophora brassicae reveals insights in its biotrophic life cycle and the origin of chitin synthesis.</title>
        <authorList>
            <person name="Schwelm A."/>
            <person name="Fogelqvist J."/>
            <person name="Knaust A."/>
            <person name="Julke S."/>
            <person name="Lilja T."/>
            <person name="Dhandapani V."/>
            <person name="Bonilla-Rosso G."/>
            <person name="Karlsson M."/>
            <person name="Shevchenko A."/>
            <person name="Choi S.R."/>
            <person name="Kim H.G."/>
            <person name="Park J.Y."/>
            <person name="Lim Y.P."/>
            <person name="Ludwig-Muller J."/>
            <person name="Dixelius C."/>
        </authorList>
    </citation>
    <scope>NUCLEOTIDE SEQUENCE</scope>
    <source>
        <tissue evidence="2">Potato root galls</tissue>
    </source>
</reference>